<dbReference type="InterPro" id="IPR043151">
    <property type="entry name" value="BAH_sf"/>
</dbReference>
<dbReference type="Pfam" id="PF13832">
    <property type="entry name" value="zf-HC5HC2H_2"/>
    <property type="match status" value="1"/>
</dbReference>
<dbReference type="SMART" id="SM00249">
    <property type="entry name" value="PHD"/>
    <property type="match status" value="3"/>
</dbReference>
<feature type="compositionally biased region" description="Pro residues" evidence="6">
    <location>
        <begin position="130"/>
        <end position="140"/>
    </location>
</feature>
<dbReference type="SMART" id="SM00717">
    <property type="entry name" value="SANT"/>
    <property type="match status" value="1"/>
</dbReference>
<dbReference type="GO" id="GO:0008270">
    <property type="term" value="F:zinc ion binding"/>
    <property type="evidence" value="ECO:0007669"/>
    <property type="project" value="UniProtKB-KW"/>
</dbReference>
<dbReference type="InterPro" id="IPR034732">
    <property type="entry name" value="EPHD"/>
</dbReference>
<feature type="domain" description="ELM2" evidence="9">
    <location>
        <begin position="463"/>
        <end position="613"/>
    </location>
</feature>
<feature type="compositionally biased region" description="Basic and acidic residues" evidence="6">
    <location>
        <begin position="1234"/>
        <end position="1245"/>
    </location>
</feature>
<feature type="compositionally biased region" description="Low complexity" evidence="6">
    <location>
        <begin position="1848"/>
        <end position="1864"/>
    </location>
</feature>
<sequence>MVERKPSASGQGSASTPSRRAASPYGTRSRRGAGRINYAEDKDDVMDFEMTTTAPVAAVPSTQTTTTTTANTITNNTTNTTTTSTNGTSNGSTSGAGAAKKHAASATPVVKEAASTTTTTTSTKKRKAAHPPPPPPPPPKQEQHTVEVLSNMPYFEKPFLGEDGSITSSDGLKLSPNDHIYLVCEPPGEPYYLARIMEFLHTNNDLKQPIDSIRVNWYYRPRDIQKKLTDSRQVYATMHSDTCPLASVRGHCTIMHKANIKDFDEYRKQENSFWFEKMFDRYIHRFYDVIPTRDVLNVPEKVRKCLLQRWSYIIVEPNRAKELTSQVKNCRRCSQYCPSQSSVRCAVCDCTYHMNCVQPPLLKKPSRGFAWACGPCNRAQERRLEARNHDTTLNEEDLFDEDDEDLAQAPAGDTSPTPSEAELNAEPTPEQLALSRQWPYRYLGQHCQVEDVFDYDDRIYPRASSRIGARHQAVVLPWYGHPVQYRKPLDIPKKTKGKHKKDAKALAAQAALDAEVAKRENDPKWIQDEPPGYTVRGGEDTSKLLFTIPEEVPEKKKMTREELVEDYMERAKKLASTIGVEPFSVNFLDKALNLLYKNKYNAEAALKQLKGVDRVKDLNEPEFSEEELRLFEEGVSKYGSELHSVAKHCKKEEAQVVRFYYMWKKTPNGHKIWGNYEGRRHKKEAKLKENASKLVDDVADDRDDSAFDGNKAVEKKRGFQCKFCNTRTSRQWRRAPGVAPGTLIHAKPEGRKHSKNDQDRDKMLVLALCQRCGELWRRYGLQYEDVDELMKKVGAGGGRGKKRVLDEEYMKMIAAAQEAKSEAATRQQTPVRVGTPTGSVPAASVQPHHEPPKKKTKTETPVPTSAPATKKGHAKEKKESAQPVKIPTPEPPKPLPVPCAVCLQIETGEPNGGARVTCRECKLAVHKSCYGVGQTRGANKWLCDMCSNDKNPTFNTTYQCVYCPVGHDNFVDKPLAPIVANGQTPAPPKEVPTKGKKKEKEKEKEKTEEKGKGVAAVNGQAKGKEVAVIKAPTREALKVTSQNNWGHVICSVWHQEIRFGDADSMRSSEGIMLIPQNRWAECTLCHVEQGPTLPCHNCHAMVHVSCAQRSGYILGFEITPVKGSRKDSVTTITLGKESGVMTPVIYCPTHTLKTTVHPMFELVPDSSPSQIVLELYVRKYKQADLSLTGTVRKANYMTLATKHARNPGSSTGHKASVSGASGRAETDPDTPMPDARESEKKKERCCSKCGTDVSPIWRKTGAPADKVKKESVDVDMGLDEQPDSTATQVNGDSDQSPEVKYVCHACYWKSSHEPDPAEEPVVELKKMTDLPPLRIPGMAPPPPPVPPPQVLPPTLIAITGTPQPGIFLPSLNAQIQPGIPIPPSFVAPLGADPRNPIVINDQPGPALPYDHRATLPPAFRPAAPPAPMYMQPGQADIARSIIANYPTSHHPHLGPPTATTTRSPSLGVSSLMNPVPVAPPAVSRLPPPASSSQTPASASYNPSSAASKMSIATLSPPVLPAGPQPYSHHGVPAGQPGQTIQNVQARLELEKAHAASAARPGPPAPLAPPQIPAQISQPAHSVAPAASGPQAIPPPPPPSLVHPVPPGSLHQNGHPIPPAQPVHPTLSAPPVQRSQISQGSVPPQTNPHVAQAMEHRASQESNHSRPGTGYGPHPALSGPAITRHQPLPAHTPPQVHQQPAQHAQAAPPQSYQPTHWSPAKEADSRRQQWPPYDPARPQQQHQQQGPPAYSPQRPPQRRNSRSGRRASGTMLQTGLKVPMLYDGYGQEHTRPPSPPRQTVQQSQQNRGPIPPMNQRPPSPQAYNRGYGYNIHSVQTNGMPGQHRPPSPSRNMPPSQHQQPSLQSPTMMRGYQQPLPPHQQHNNRPPVGQQPPQHSPHRQHPQPQPLPAPSQPPHYRPEYHYRKSPPPSHPAQQLAPQPPMVGSVSQGHAASPSLVSAPPALESRPNGIHNLMNPSPQPPSVTPSQQHQQLHQPQQTPQQHHQNVQQAPLQSPAITEKRRASGASGSPALANLLH</sequence>
<dbReference type="InterPro" id="IPR017884">
    <property type="entry name" value="SANT_dom"/>
</dbReference>
<dbReference type="SMART" id="SM00439">
    <property type="entry name" value="BAH"/>
    <property type="match status" value="1"/>
</dbReference>
<dbReference type="SUPFAM" id="SSF57903">
    <property type="entry name" value="FYVE/PHD zinc finger"/>
    <property type="match status" value="2"/>
</dbReference>
<feature type="region of interest" description="Disordered" evidence="6">
    <location>
        <begin position="1551"/>
        <end position="2033"/>
    </location>
</feature>
<feature type="compositionally biased region" description="Low complexity" evidence="6">
    <location>
        <begin position="1877"/>
        <end position="1891"/>
    </location>
</feature>
<dbReference type="SUPFAM" id="SSF46689">
    <property type="entry name" value="Homeodomain-like"/>
    <property type="match status" value="1"/>
</dbReference>
<organism evidence="12 13">
    <name type="scientific">Ascobolus immersus RN42</name>
    <dbReference type="NCBI Taxonomy" id="1160509"/>
    <lineage>
        <taxon>Eukaryota</taxon>
        <taxon>Fungi</taxon>
        <taxon>Dikarya</taxon>
        <taxon>Ascomycota</taxon>
        <taxon>Pezizomycotina</taxon>
        <taxon>Pezizomycetes</taxon>
        <taxon>Pezizales</taxon>
        <taxon>Ascobolaceae</taxon>
        <taxon>Ascobolus</taxon>
    </lineage>
</organism>
<dbReference type="Gene3D" id="3.30.40.10">
    <property type="entry name" value="Zinc/RING finger domain, C3HC4 (zinc finger)"/>
    <property type="match status" value="3"/>
</dbReference>
<dbReference type="FunFam" id="2.30.30.490:FF:000018">
    <property type="entry name" value="Lid2 complex component snt2"/>
    <property type="match status" value="1"/>
</dbReference>
<dbReference type="InterPro" id="IPR001005">
    <property type="entry name" value="SANT/Myb"/>
</dbReference>
<feature type="region of interest" description="Disordered" evidence="6">
    <location>
        <begin position="406"/>
        <end position="429"/>
    </location>
</feature>
<evidence type="ECO:0000256" key="2">
    <source>
        <dbReference type="ARBA" id="ARBA00022771"/>
    </source>
</evidence>
<feature type="region of interest" description="Disordered" evidence="6">
    <location>
        <begin position="979"/>
        <end position="1014"/>
    </location>
</feature>
<evidence type="ECO:0000256" key="4">
    <source>
        <dbReference type="ARBA" id="ARBA00023242"/>
    </source>
</evidence>
<protein>
    <recommendedName>
        <fullName evidence="14">BAH-domain-containing protein</fullName>
    </recommendedName>
</protein>
<feature type="compositionally biased region" description="Polar residues" evidence="6">
    <location>
        <begin position="1796"/>
        <end position="1806"/>
    </location>
</feature>
<evidence type="ECO:0008006" key="14">
    <source>
        <dbReference type="Google" id="ProtNLM"/>
    </source>
</evidence>
<dbReference type="PROSITE" id="PS51805">
    <property type="entry name" value="EPHD"/>
    <property type="match status" value="1"/>
</dbReference>
<dbReference type="InterPro" id="IPR000949">
    <property type="entry name" value="ELM2_dom"/>
</dbReference>
<feature type="compositionally biased region" description="Pro residues" evidence="6">
    <location>
        <begin position="1591"/>
        <end position="1606"/>
    </location>
</feature>
<proteinExistence type="predicted"/>
<evidence type="ECO:0000259" key="7">
    <source>
        <dbReference type="PROSITE" id="PS50016"/>
    </source>
</evidence>
<evidence type="ECO:0000259" key="8">
    <source>
        <dbReference type="PROSITE" id="PS51038"/>
    </source>
</evidence>
<evidence type="ECO:0000259" key="9">
    <source>
        <dbReference type="PROSITE" id="PS51156"/>
    </source>
</evidence>
<dbReference type="Proteomes" id="UP000275078">
    <property type="component" value="Unassembled WGS sequence"/>
</dbReference>
<dbReference type="CDD" id="cd15497">
    <property type="entry name" value="PHD1_Snt2p_like"/>
    <property type="match status" value="1"/>
</dbReference>
<feature type="region of interest" description="Disordered" evidence="6">
    <location>
        <begin position="1446"/>
        <end position="1537"/>
    </location>
</feature>
<feature type="domain" description="SANT" evidence="10">
    <location>
        <begin position="618"/>
        <end position="668"/>
    </location>
</feature>
<dbReference type="InterPro" id="IPR019787">
    <property type="entry name" value="Znf_PHD-finger"/>
</dbReference>
<evidence type="ECO:0000313" key="12">
    <source>
        <dbReference type="EMBL" id="RPA77299.1"/>
    </source>
</evidence>
<evidence type="ECO:0000256" key="5">
    <source>
        <dbReference type="PROSITE-ProRule" id="PRU00146"/>
    </source>
</evidence>
<keyword evidence="2 5" id="KW-0863">Zinc-finger</keyword>
<keyword evidence="3" id="KW-0862">Zinc</keyword>
<feature type="compositionally biased region" description="Polar residues" evidence="6">
    <location>
        <begin position="1632"/>
        <end position="1648"/>
    </location>
</feature>
<keyword evidence="13" id="KW-1185">Reference proteome</keyword>
<evidence type="ECO:0000256" key="3">
    <source>
        <dbReference type="ARBA" id="ARBA00022833"/>
    </source>
</evidence>
<feature type="compositionally biased region" description="Pro residues" evidence="6">
    <location>
        <begin position="1901"/>
        <end position="1913"/>
    </location>
</feature>
<feature type="region of interest" description="Disordered" evidence="6">
    <location>
        <begin position="820"/>
        <end position="891"/>
    </location>
</feature>
<feature type="region of interest" description="Disordered" evidence="6">
    <location>
        <begin position="1"/>
        <end position="144"/>
    </location>
</feature>
<dbReference type="InterPro" id="IPR009057">
    <property type="entry name" value="Homeodomain-like_sf"/>
</dbReference>
<keyword evidence="4" id="KW-0539">Nucleus</keyword>
<dbReference type="InterPro" id="IPR029617">
    <property type="entry name" value="Snt2"/>
</dbReference>
<dbReference type="PROSITE" id="PS51038">
    <property type="entry name" value="BAH"/>
    <property type="match status" value="1"/>
</dbReference>
<dbReference type="Gene3D" id="1.10.10.60">
    <property type="entry name" value="Homeodomain-like"/>
    <property type="match status" value="1"/>
</dbReference>
<feature type="compositionally biased region" description="Low complexity" evidence="6">
    <location>
        <begin position="1490"/>
        <end position="1507"/>
    </location>
</feature>
<dbReference type="GO" id="GO:0003682">
    <property type="term" value="F:chromatin binding"/>
    <property type="evidence" value="ECO:0007669"/>
    <property type="project" value="InterPro"/>
</dbReference>
<feature type="compositionally biased region" description="Low complexity" evidence="6">
    <location>
        <begin position="1948"/>
        <end position="1962"/>
    </location>
</feature>
<dbReference type="STRING" id="1160509.A0A3N4HUE3"/>
<dbReference type="OrthoDB" id="336088at2759"/>
<feature type="compositionally biased region" description="Basic and acidic residues" evidence="6">
    <location>
        <begin position="998"/>
        <end position="1012"/>
    </location>
</feature>
<dbReference type="PANTHER" id="PTHR47672">
    <property type="entry name" value="E3 UBIQUITIN-PROTEIN LIGASE SNT2"/>
    <property type="match status" value="1"/>
</dbReference>
<feature type="compositionally biased region" description="Pro residues" evidence="6">
    <location>
        <begin position="1808"/>
        <end position="1819"/>
    </location>
</feature>
<dbReference type="PANTHER" id="PTHR47672:SF1">
    <property type="entry name" value="E3 UBIQUITIN-PROTEIN LIGASE SNT2"/>
    <property type="match status" value="1"/>
</dbReference>
<dbReference type="InterPro" id="IPR001025">
    <property type="entry name" value="BAH_dom"/>
</dbReference>
<feature type="compositionally biased region" description="Polar residues" evidence="6">
    <location>
        <begin position="1457"/>
        <end position="1472"/>
    </location>
</feature>
<feature type="compositionally biased region" description="Low complexity" evidence="6">
    <location>
        <begin position="1572"/>
        <end position="1590"/>
    </location>
</feature>
<feature type="domain" description="BAH" evidence="8">
    <location>
        <begin position="172"/>
        <end position="290"/>
    </location>
</feature>
<feature type="domain" description="PHD-type" evidence="7">
    <location>
        <begin position="896"/>
        <end position="949"/>
    </location>
</feature>
<dbReference type="Gene3D" id="2.30.30.490">
    <property type="match status" value="1"/>
</dbReference>
<keyword evidence="1" id="KW-0479">Metal-binding</keyword>
<dbReference type="Pfam" id="PF13831">
    <property type="entry name" value="PHD_2"/>
    <property type="match status" value="1"/>
</dbReference>
<feature type="compositionally biased region" description="Low complexity" evidence="6">
    <location>
        <begin position="51"/>
        <end position="98"/>
    </location>
</feature>
<accession>A0A3N4HUE3</accession>
<reference evidence="12 13" key="1">
    <citation type="journal article" date="2018" name="Nat. Ecol. Evol.">
        <title>Pezizomycetes genomes reveal the molecular basis of ectomycorrhizal truffle lifestyle.</title>
        <authorList>
            <person name="Murat C."/>
            <person name="Payen T."/>
            <person name="Noel B."/>
            <person name="Kuo A."/>
            <person name="Morin E."/>
            <person name="Chen J."/>
            <person name="Kohler A."/>
            <person name="Krizsan K."/>
            <person name="Balestrini R."/>
            <person name="Da Silva C."/>
            <person name="Montanini B."/>
            <person name="Hainaut M."/>
            <person name="Levati E."/>
            <person name="Barry K.W."/>
            <person name="Belfiori B."/>
            <person name="Cichocki N."/>
            <person name="Clum A."/>
            <person name="Dockter R.B."/>
            <person name="Fauchery L."/>
            <person name="Guy J."/>
            <person name="Iotti M."/>
            <person name="Le Tacon F."/>
            <person name="Lindquist E.A."/>
            <person name="Lipzen A."/>
            <person name="Malagnac F."/>
            <person name="Mello A."/>
            <person name="Molinier V."/>
            <person name="Miyauchi S."/>
            <person name="Poulain J."/>
            <person name="Riccioni C."/>
            <person name="Rubini A."/>
            <person name="Sitrit Y."/>
            <person name="Splivallo R."/>
            <person name="Traeger S."/>
            <person name="Wang M."/>
            <person name="Zifcakova L."/>
            <person name="Wipf D."/>
            <person name="Zambonelli A."/>
            <person name="Paolocci F."/>
            <person name="Nowrousian M."/>
            <person name="Ottonello S."/>
            <person name="Baldrian P."/>
            <person name="Spatafora J.W."/>
            <person name="Henrissat B."/>
            <person name="Nagy L.G."/>
            <person name="Aury J.M."/>
            <person name="Wincker P."/>
            <person name="Grigoriev I.V."/>
            <person name="Bonfante P."/>
            <person name="Martin F.M."/>
        </authorList>
    </citation>
    <scope>NUCLEOTIDE SEQUENCE [LARGE SCALE GENOMIC DNA]</scope>
    <source>
        <strain evidence="12 13">RN42</strain>
    </source>
</reference>
<dbReference type="GO" id="GO:0048189">
    <property type="term" value="C:Lid2 complex"/>
    <property type="evidence" value="ECO:0007669"/>
    <property type="project" value="TreeGrafter"/>
</dbReference>
<dbReference type="Pfam" id="PF01426">
    <property type="entry name" value="BAH"/>
    <property type="match status" value="1"/>
</dbReference>
<evidence type="ECO:0000256" key="1">
    <source>
        <dbReference type="ARBA" id="ARBA00022723"/>
    </source>
</evidence>
<gene>
    <name evidence="12" type="ORF">BJ508DRAFT_171590</name>
</gene>
<dbReference type="EMBL" id="ML119728">
    <property type="protein sequence ID" value="RPA77299.1"/>
    <property type="molecule type" value="Genomic_DNA"/>
</dbReference>
<evidence type="ECO:0000313" key="13">
    <source>
        <dbReference type="Proteomes" id="UP000275078"/>
    </source>
</evidence>
<evidence type="ECO:0000256" key="6">
    <source>
        <dbReference type="SAM" id="MobiDB-lite"/>
    </source>
</evidence>
<dbReference type="PROSITE" id="PS51293">
    <property type="entry name" value="SANT"/>
    <property type="match status" value="1"/>
</dbReference>
<dbReference type="InterPro" id="IPR011011">
    <property type="entry name" value="Znf_FYVE_PHD"/>
</dbReference>
<feature type="compositionally biased region" description="Low complexity" evidence="6">
    <location>
        <begin position="1692"/>
        <end position="1713"/>
    </location>
</feature>
<feature type="compositionally biased region" description="Pro residues" evidence="6">
    <location>
        <begin position="1560"/>
        <end position="1571"/>
    </location>
</feature>
<dbReference type="PROSITE" id="PS50016">
    <property type="entry name" value="ZF_PHD_2"/>
    <property type="match status" value="1"/>
</dbReference>
<name>A0A3N4HUE3_ASCIM</name>
<dbReference type="GO" id="GO:0004842">
    <property type="term" value="F:ubiquitin-protein transferase activity"/>
    <property type="evidence" value="ECO:0007669"/>
    <property type="project" value="TreeGrafter"/>
</dbReference>
<dbReference type="GO" id="GO:0036205">
    <property type="term" value="P:histone catabolic process"/>
    <property type="evidence" value="ECO:0007669"/>
    <property type="project" value="TreeGrafter"/>
</dbReference>
<feature type="compositionally biased region" description="Low complexity" evidence="6">
    <location>
        <begin position="1981"/>
        <end position="2009"/>
    </location>
</feature>
<evidence type="ECO:0000259" key="11">
    <source>
        <dbReference type="PROSITE" id="PS51805"/>
    </source>
</evidence>
<feature type="compositionally biased region" description="Low complexity" evidence="6">
    <location>
        <begin position="13"/>
        <end position="24"/>
    </location>
</feature>
<feature type="region of interest" description="Disordered" evidence="6">
    <location>
        <begin position="1201"/>
        <end position="1245"/>
    </location>
</feature>
<dbReference type="PROSITE" id="PS51156">
    <property type="entry name" value="ELM2"/>
    <property type="match status" value="1"/>
</dbReference>
<evidence type="ECO:0000259" key="10">
    <source>
        <dbReference type="PROSITE" id="PS51293"/>
    </source>
</evidence>
<dbReference type="InterPro" id="IPR001965">
    <property type="entry name" value="Znf_PHD"/>
</dbReference>
<feature type="compositionally biased region" description="Basic residues" evidence="6">
    <location>
        <begin position="1755"/>
        <end position="1764"/>
    </location>
</feature>
<feature type="domain" description="PHD-type" evidence="11">
    <location>
        <begin position="1017"/>
        <end position="1151"/>
    </location>
</feature>
<dbReference type="InterPro" id="IPR013083">
    <property type="entry name" value="Znf_RING/FYVE/PHD"/>
</dbReference>